<name>A0A839GHK6_9BACT</name>
<evidence type="ECO:0000313" key="3">
    <source>
        <dbReference type="EMBL" id="MBA9078362.1"/>
    </source>
</evidence>
<comment type="caution">
    <text evidence="3">The sequence shown here is derived from an EMBL/GenBank/DDBJ whole genome shotgun (WGS) entry which is preliminary data.</text>
</comment>
<dbReference type="PANTHER" id="PTHR16504:SF4">
    <property type="entry name" value="5'(3')-DEOXYRIBONUCLEOTIDASE"/>
    <property type="match status" value="1"/>
</dbReference>
<dbReference type="EMBL" id="JACJIQ010000012">
    <property type="protein sequence ID" value="MBA9078362.1"/>
    <property type="molecule type" value="Genomic_DNA"/>
</dbReference>
<reference evidence="3 4" key="1">
    <citation type="submission" date="2020-08" db="EMBL/GenBank/DDBJ databases">
        <title>Genomic Encyclopedia of Type Strains, Phase IV (KMG-IV): sequencing the most valuable type-strain genomes for metagenomic binning, comparative biology and taxonomic classification.</title>
        <authorList>
            <person name="Goeker M."/>
        </authorList>
    </citation>
    <scope>NUCLEOTIDE SEQUENCE [LARGE SCALE GENOMIC DNA]</scope>
    <source>
        <strain evidence="3 4">DSM 29854</strain>
    </source>
</reference>
<dbReference type="Pfam" id="PF06941">
    <property type="entry name" value="NT5C"/>
    <property type="match status" value="1"/>
</dbReference>
<keyword evidence="4" id="KW-1185">Reference proteome</keyword>
<dbReference type="InterPro" id="IPR036412">
    <property type="entry name" value="HAD-like_sf"/>
</dbReference>
<dbReference type="InterPro" id="IPR023214">
    <property type="entry name" value="HAD_sf"/>
</dbReference>
<dbReference type="GO" id="GO:0008253">
    <property type="term" value="F:5'-nucleotidase activity"/>
    <property type="evidence" value="ECO:0007669"/>
    <property type="project" value="InterPro"/>
</dbReference>
<dbReference type="PANTHER" id="PTHR16504">
    <property type="entry name" value="5'(3')-DEOXYRIBONUCLEOTIDASE"/>
    <property type="match status" value="1"/>
</dbReference>
<dbReference type="Gene3D" id="3.40.50.1000">
    <property type="entry name" value="HAD superfamily/HAD-like"/>
    <property type="match status" value="1"/>
</dbReference>
<dbReference type="SFLD" id="SFLDS00003">
    <property type="entry name" value="Haloacid_Dehalogenase"/>
    <property type="match status" value="1"/>
</dbReference>
<evidence type="ECO:0000256" key="1">
    <source>
        <dbReference type="ARBA" id="ARBA00009589"/>
    </source>
</evidence>
<protein>
    <submittedName>
        <fullName evidence="3">5'(3')-deoxyribonucleotidase</fullName>
    </submittedName>
</protein>
<evidence type="ECO:0000313" key="4">
    <source>
        <dbReference type="Proteomes" id="UP000563094"/>
    </source>
</evidence>
<gene>
    <name evidence="3" type="ORF">FHS90_003088</name>
</gene>
<dbReference type="RefSeq" id="WP_066834871.1">
    <property type="nucleotide sequence ID" value="NZ_JACJIQ010000012.1"/>
</dbReference>
<dbReference type="InterPro" id="IPR010708">
    <property type="entry name" value="5'(3')-deoxyribonucleotidase"/>
</dbReference>
<feature type="active site" description="Nucleophile" evidence="2">
    <location>
        <position position="11"/>
    </location>
</feature>
<dbReference type="Proteomes" id="UP000563094">
    <property type="component" value="Unassembled WGS sequence"/>
</dbReference>
<accession>A0A839GHK6</accession>
<dbReference type="GO" id="GO:0009223">
    <property type="term" value="P:pyrimidine deoxyribonucleotide catabolic process"/>
    <property type="evidence" value="ECO:0007669"/>
    <property type="project" value="TreeGrafter"/>
</dbReference>
<dbReference type="SFLD" id="SFLDG01126">
    <property type="entry name" value="C1.2:_Nucleotidase_Like"/>
    <property type="match status" value="1"/>
</dbReference>
<sequence>MEYQKKKIAIDMDEVMADPIDKFIELYNRDCALELTLEALHGKEVYEAVPEEHKDKVWEYINAEGFFRDLKVIPDSQEVIKALTEKYEVFIVSAGMEFRNSLIDKFDWLHDHFPFISWKNMVLCGDKSIIGADIMIDDRAKNLITFSGERKLLFTSTHNVNILEFERVNSWREVAEKLL</sequence>
<organism evidence="3 4">
    <name type="scientific">Rufibacter quisquiliarum</name>
    <dbReference type="NCBI Taxonomy" id="1549639"/>
    <lineage>
        <taxon>Bacteria</taxon>
        <taxon>Pseudomonadati</taxon>
        <taxon>Bacteroidota</taxon>
        <taxon>Cytophagia</taxon>
        <taxon>Cytophagales</taxon>
        <taxon>Hymenobacteraceae</taxon>
        <taxon>Rufibacter</taxon>
    </lineage>
</organism>
<dbReference type="SFLD" id="SFLDG01146">
    <property type="entry name" value="C1.2.2"/>
    <property type="match status" value="1"/>
</dbReference>
<dbReference type="SUPFAM" id="SSF56784">
    <property type="entry name" value="HAD-like"/>
    <property type="match status" value="1"/>
</dbReference>
<feature type="active site" description="Proton donor" evidence="2">
    <location>
        <position position="13"/>
    </location>
</feature>
<proteinExistence type="inferred from homology"/>
<evidence type="ECO:0000256" key="2">
    <source>
        <dbReference type="PIRSR" id="PIRSR610708-1"/>
    </source>
</evidence>
<comment type="similarity">
    <text evidence="1">Belongs to the 5'(3')-deoxyribonucleotidase family.</text>
</comment>
<dbReference type="Gene3D" id="1.10.40.40">
    <property type="entry name" value="Deoxyribonucleotidase, domain 2"/>
    <property type="match status" value="1"/>
</dbReference>
<dbReference type="AlphaFoldDB" id="A0A839GHK6"/>